<dbReference type="AlphaFoldDB" id="A0ABD0L3Y5"/>
<protein>
    <submittedName>
        <fullName evidence="1">Uncharacterized protein</fullName>
    </submittedName>
</protein>
<evidence type="ECO:0000313" key="2">
    <source>
        <dbReference type="Proteomes" id="UP001519460"/>
    </source>
</evidence>
<proteinExistence type="predicted"/>
<keyword evidence="2" id="KW-1185">Reference proteome</keyword>
<gene>
    <name evidence="1" type="ORF">BaRGS_00014878</name>
</gene>
<dbReference type="EMBL" id="JACVVK020000088">
    <property type="protein sequence ID" value="KAK7493996.1"/>
    <property type="molecule type" value="Genomic_DNA"/>
</dbReference>
<organism evidence="1 2">
    <name type="scientific">Batillaria attramentaria</name>
    <dbReference type="NCBI Taxonomy" id="370345"/>
    <lineage>
        <taxon>Eukaryota</taxon>
        <taxon>Metazoa</taxon>
        <taxon>Spiralia</taxon>
        <taxon>Lophotrochozoa</taxon>
        <taxon>Mollusca</taxon>
        <taxon>Gastropoda</taxon>
        <taxon>Caenogastropoda</taxon>
        <taxon>Sorbeoconcha</taxon>
        <taxon>Cerithioidea</taxon>
        <taxon>Batillariidae</taxon>
        <taxon>Batillaria</taxon>
    </lineage>
</organism>
<evidence type="ECO:0000313" key="1">
    <source>
        <dbReference type="EMBL" id="KAK7493996.1"/>
    </source>
</evidence>
<reference evidence="1 2" key="1">
    <citation type="journal article" date="2023" name="Sci. Data">
        <title>Genome assembly of the Korean intertidal mud-creeper Batillaria attramentaria.</title>
        <authorList>
            <person name="Patra A.K."/>
            <person name="Ho P.T."/>
            <person name="Jun S."/>
            <person name="Lee S.J."/>
            <person name="Kim Y."/>
            <person name="Won Y.J."/>
        </authorList>
    </citation>
    <scope>NUCLEOTIDE SEQUENCE [LARGE SCALE GENOMIC DNA]</scope>
    <source>
        <strain evidence="1">Wonlab-2016</strain>
    </source>
</reference>
<comment type="caution">
    <text evidence="1">The sequence shown here is derived from an EMBL/GenBank/DDBJ whole genome shotgun (WGS) entry which is preliminary data.</text>
</comment>
<dbReference type="Proteomes" id="UP001519460">
    <property type="component" value="Unassembled WGS sequence"/>
</dbReference>
<name>A0ABD0L3Y5_9CAEN</name>
<sequence>MEGAEAGRKTNVGGDKTNVWLLLAAGRQEFLRPPCEVSVASSDPGLHQHETLQTGLIRCCIGASSINPGTWAILCTWGPYLWQSGECKHD</sequence>
<accession>A0ABD0L3Y5</accession>